<dbReference type="KEGG" id="theu:HPC62_02910"/>
<dbReference type="RefSeq" id="WP_172353672.1">
    <property type="nucleotide sequence ID" value="NZ_CP053661.1"/>
</dbReference>
<dbReference type="Pfam" id="PF00174">
    <property type="entry name" value="Oxidored_molyb"/>
    <property type="match status" value="1"/>
</dbReference>
<feature type="domain" description="Oxidoreductase molybdopterin-binding" evidence="1">
    <location>
        <begin position="110"/>
        <end position="267"/>
    </location>
</feature>
<dbReference type="Proteomes" id="UP000505210">
    <property type="component" value="Chromosome"/>
</dbReference>
<dbReference type="EMBL" id="CP053661">
    <property type="protein sequence ID" value="QKD81260.1"/>
    <property type="molecule type" value="Genomic_DNA"/>
</dbReference>
<reference evidence="2 3" key="1">
    <citation type="submission" date="2020-05" db="EMBL/GenBank/DDBJ databases">
        <title>Complete genome sequence of of a novel Thermoleptolyngbya strain isolated from hot springs of Ganzi, Sichuan China.</title>
        <authorList>
            <person name="Tang J."/>
            <person name="Daroch M."/>
            <person name="Li L."/>
            <person name="Waleron K."/>
            <person name="Waleron M."/>
            <person name="Waleron M."/>
        </authorList>
    </citation>
    <scope>NUCLEOTIDE SEQUENCE [LARGE SCALE GENOMIC DNA]</scope>
    <source>
        <strain evidence="2 3">PKUAC-SCTA183</strain>
    </source>
</reference>
<organism evidence="2 3">
    <name type="scientific">Thermoleptolyngbya sichuanensis A183</name>
    <dbReference type="NCBI Taxonomy" id="2737172"/>
    <lineage>
        <taxon>Bacteria</taxon>
        <taxon>Bacillati</taxon>
        <taxon>Cyanobacteriota</taxon>
        <taxon>Cyanophyceae</taxon>
        <taxon>Oculatellales</taxon>
        <taxon>Oculatellaceae</taxon>
        <taxon>Thermoleptolyngbya</taxon>
        <taxon>Thermoleptolyngbya sichuanensis</taxon>
    </lineage>
</organism>
<dbReference type="NCBIfam" id="NF003767">
    <property type="entry name" value="PRK05363.1"/>
    <property type="match status" value="1"/>
</dbReference>
<dbReference type="AlphaFoldDB" id="A0A6M8B9X8"/>
<gene>
    <name evidence="2" type="primary">msrP</name>
    <name evidence="2" type="ORF">HPC62_02910</name>
</gene>
<dbReference type="EC" id="1.8.5.-" evidence="2"/>
<name>A0A6M8B9X8_9CYAN</name>
<dbReference type="Gene3D" id="3.90.420.10">
    <property type="entry name" value="Oxidoreductase, molybdopterin-binding domain"/>
    <property type="match status" value="1"/>
</dbReference>
<keyword evidence="2" id="KW-0560">Oxidoreductase</keyword>
<evidence type="ECO:0000313" key="3">
    <source>
        <dbReference type="Proteomes" id="UP000505210"/>
    </source>
</evidence>
<proteinExistence type="predicted"/>
<keyword evidence="3" id="KW-1185">Reference proteome</keyword>
<evidence type="ECO:0000259" key="1">
    <source>
        <dbReference type="Pfam" id="PF00174"/>
    </source>
</evidence>
<evidence type="ECO:0000313" key="2">
    <source>
        <dbReference type="EMBL" id="QKD81260.1"/>
    </source>
</evidence>
<dbReference type="SUPFAM" id="SSF56524">
    <property type="entry name" value="Oxidoreductase molybdopterin-binding domain"/>
    <property type="match status" value="1"/>
</dbReference>
<accession>A0A6M8B9X8</accession>
<sequence length="326" mass="36683">MAFLHVPPTWRLSENAVTAESVFLNRRRFLKTMIGGGLAMATLPLAGCQTAQAPIAEELTGTKALRAIANPAFQDAGRPVTGEVLAATYNNFYEFGSSKNIWQAAQVLPTDPWTLEVTGLVNNPKTYNLDDLLTRFPLEERIYRFRCVEAWAMVVPWLGFPMNALLRDVDPKSSAKFVRFTSYFDPAVTKGPSFPPARFLPFPYTEGLRIEEMANDLAFFAVGIYGHTLPKQHGAPIRMVIPWKYGFKGAKSLVKIEFLDTQPATYWNTLSPNEYKFEANVEPDVPHPRWSQAKERLIGPGNQYSWEEVPTLLYNGYGEFVADLYA</sequence>
<dbReference type="GO" id="GO:0016491">
    <property type="term" value="F:oxidoreductase activity"/>
    <property type="evidence" value="ECO:0007669"/>
    <property type="project" value="UniProtKB-KW"/>
</dbReference>
<protein>
    <submittedName>
        <fullName evidence="2">Protein-methionine-sulfoxide reductase catalytic subunit MsrP</fullName>
        <ecNumber evidence="2">1.8.5.-</ecNumber>
    </submittedName>
</protein>
<dbReference type="InterPro" id="IPR036374">
    <property type="entry name" value="OxRdtase_Mopterin-bd_sf"/>
</dbReference>
<dbReference type="InterPro" id="IPR006311">
    <property type="entry name" value="TAT_signal"/>
</dbReference>
<dbReference type="PANTHER" id="PTHR43032:SF3">
    <property type="entry name" value="PROTEIN-METHIONINE-SULFOXIDE REDUCTASE CATALYTIC SUBUNIT MSRP"/>
    <property type="match status" value="1"/>
</dbReference>
<dbReference type="PANTHER" id="PTHR43032">
    <property type="entry name" value="PROTEIN-METHIONINE-SULFOXIDE REDUCTASE"/>
    <property type="match status" value="1"/>
</dbReference>
<dbReference type="PROSITE" id="PS51318">
    <property type="entry name" value="TAT"/>
    <property type="match status" value="1"/>
</dbReference>
<dbReference type="InterPro" id="IPR000572">
    <property type="entry name" value="OxRdtase_Mopterin-bd_dom"/>
</dbReference>